<evidence type="ECO:0000256" key="5">
    <source>
        <dbReference type="ARBA" id="ARBA00022989"/>
    </source>
</evidence>
<feature type="transmembrane region" description="Helical" evidence="7">
    <location>
        <begin position="118"/>
        <end position="138"/>
    </location>
</feature>
<dbReference type="PANTHER" id="PTHR30193:SF1">
    <property type="entry name" value="ABC TRANSPORTER PERMEASE PROTEIN YESP-RELATED"/>
    <property type="match status" value="1"/>
</dbReference>
<evidence type="ECO:0000313" key="9">
    <source>
        <dbReference type="EMBL" id="HGS21661.1"/>
    </source>
</evidence>
<evidence type="ECO:0000256" key="7">
    <source>
        <dbReference type="RuleBase" id="RU363032"/>
    </source>
</evidence>
<dbReference type="Pfam" id="PF00528">
    <property type="entry name" value="BPD_transp_1"/>
    <property type="match status" value="1"/>
</dbReference>
<feature type="transmembrane region" description="Helical" evidence="7">
    <location>
        <begin position="21"/>
        <end position="50"/>
    </location>
</feature>
<keyword evidence="2 7" id="KW-0813">Transport</keyword>
<dbReference type="InterPro" id="IPR051393">
    <property type="entry name" value="ABC_transporter_permease"/>
</dbReference>
<dbReference type="InterPro" id="IPR000515">
    <property type="entry name" value="MetI-like"/>
</dbReference>
<keyword evidence="5 7" id="KW-1133">Transmembrane helix</keyword>
<evidence type="ECO:0000256" key="2">
    <source>
        <dbReference type="ARBA" id="ARBA00022448"/>
    </source>
</evidence>
<keyword evidence="6 7" id="KW-0472">Membrane</keyword>
<feature type="transmembrane region" description="Helical" evidence="7">
    <location>
        <begin position="213"/>
        <end position="237"/>
    </location>
</feature>
<accession>A0A7C4PGD7</accession>
<sequence length="313" mass="34865">MRLNKVNQSHSKDSLRRQEAIHGLLLISPWIIGFVIFLVVPILFSIYASFTRWTLISPPPQWIGVKNYIDMFTDRDTWWSLGVTVRYMAMTLVPFLVLALLLALLLNQKVRGMNMFRTIFYLPSIISGVAVAILWAALLNPEIGAINQVLRAIGVAEPPKWLNSSVWALPALALMGLWGIGGSSIIYLSGLQNIPAELYDAATVDGANPFQKFFYITLPMLSSTLFFLFITGIIGAFQVFTPAYILSGTSSLGSSRAIRFYVLHIYLEGFQKGKLGYAAALAWLLVIIAAIAILIIYSRTERLVYYETSGKES</sequence>
<dbReference type="PANTHER" id="PTHR30193">
    <property type="entry name" value="ABC TRANSPORTER PERMEASE PROTEIN"/>
    <property type="match status" value="1"/>
</dbReference>
<keyword evidence="3" id="KW-1003">Cell membrane</keyword>
<dbReference type="CDD" id="cd06261">
    <property type="entry name" value="TM_PBP2"/>
    <property type="match status" value="1"/>
</dbReference>
<comment type="caution">
    <text evidence="9">The sequence shown here is derived from an EMBL/GenBank/DDBJ whole genome shotgun (WGS) entry which is preliminary data.</text>
</comment>
<dbReference type="Gene3D" id="1.10.3720.10">
    <property type="entry name" value="MetI-like"/>
    <property type="match status" value="1"/>
</dbReference>
<evidence type="ECO:0000256" key="6">
    <source>
        <dbReference type="ARBA" id="ARBA00023136"/>
    </source>
</evidence>
<keyword evidence="4 7" id="KW-0812">Transmembrane</keyword>
<dbReference type="GO" id="GO:0005886">
    <property type="term" value="C:plasma membrane"/>
    <property type="evidence" value="ECO:0007669"/>
    <property type="project" value="UniProtKB-SubCell"/>
</dbReference>
<dbReference type="InterPro" id="IPR035906">
    <property type="entry name" value="MetI-like_sf"/>
</dbReference>
<gene>
    <name evidence="9" type="ORF">ENT37_07315</name>
</gene>
<dbReference type="AlphaFoldDB" id="A0A7C4PGD7"/>
<feature type="domain" description="ABC transmembrane type-1" evidence="8">
    <location>
        <begin position="81"/>
        <end position="296"/>
    </location>
</feature>
<comment type="subcellular location">
    <subcellularLocation>
        <location evidence="1 7">Cell membrane</location>
        <topology evidence="1 7">Multi-pass membrane protein</topology>
    </subcellularLocation>
</comment>
<evidence type="ECO:0000256" key="1">
    <source>
        <dbReference type="ARBA" id="ARBA00004651"/>
    </source>
</evidence>
<evidence type="ECO:0000256" key="3">
    <source>
        <dbReference type="ARBA" id="ARBA00022475"/>
    </source>
</evidence>
<protein>
    <submittedName>
        <fullName evidence="9">Sugar ABC transporter permease</fullName>
    </submittedName>
</protein>
<comment type="similarity">
    <text evidence="7">Belongs to the binding-protein-dependent transport system permease family.</text>
</comment>
<evidence type="ECO:0000259" key="8">
    <source>
        <dbReference type="PROSITE" id="PS50928"/>
    </source>
</evidence>
<dbReference type="EMBL" id="DSYK01000365">
    <property type="protein sequence ID" value="HGS21661.1"/>
    <property type="molecule type" value="Genomic_DNA"/>
</dbReference>
<evidence type="ECO:0000256" key="4">
    <source>
        <dbReference type="ARBA" id="ARBA00022692"/>
    </source>
</evidence>
<feature type="transmembrane region" description="Helical" evidence="7">
    <location>
        <begin position="167"/>
        <end position="188"/>
    </location>
</feature>
<proteinExistence type="inferred from homology"/>
<organism evidence="9">
    <name type="scientific">Anaerolinea thermolimosa</name>
    <dbReference type="NCBI Taxonomy" id="229919"/>
    <lineage>
        <taxon>Bacteria</taxon>
        <taxon>Bacillati</taxon>
        <taxon>Chloroflexota</taxon>
        <taxon>Anaerolineae</taxon>
        <taxon>Anaerolineales</taxon>
        <taxon>Anaerolineaceae</taxon>
        <taxon>Anaerolinea</taxon>
    </lineage>
</organism>
<name>A0A7C4PGD7_9CHLR</name>
<dbReference type="PROSITE" id="PS50928">
    <property type="entry name" value="ABC_TM1"/>
    <property type="match status" value="1"/>
</dbReference>
<dbReference type="SUPFAM" id="SSF161098">
    <property type="entry name" value="MetI-like"/>
    <property type="match status" value="1"/>
</dbReference>
<feature type="transmembrane region" description="Helical" evidence="7">
    <location>
        <begin position="87"/>
        <end position="106"/>
    </location>
</feature>
<feature type="transmembrane region" description="Helical" evidence="7">
    <location>
        <begin position="275"/>
        <end position="297"/>
    </location>
</feature>
<reference evidence="9" key="1">
    <citation type="journal article" date="2020" name="mSystems">
        <title>Genome- and Community-Level Interaction Insights into Carbon Utilization and Element Cycling Functions of Hydrothermarchaeota in Hydrothermal Sediment.</title>
        <authorList>
            <person name="Zhou Z."/>
            <person name="Liu Y."/>
            <person name="Xu W."/>
            <person name="Pan J."/>
            <person name="Luo Z.H."/>
            <person name="Li M."/>
        </authorList>
    </citation>
    <scope>NUCLEOTIDE SEQUENCE [LARGE SCALE GENOMIC DNA]</scope>
    <source>
        <strain evidence="9">SpSt-573</strain>
    </source>
</reference>
<dbReference type="GO" id="GO:0055085">
    <property type="term" value="P:transmembrane transport"/>
    <property type="evidence" value="ECO:0007669"/>
    <property type="project" value="InterPro"/>
</dbReference>